<proteinExistence type="predicted"/>
<dbReference type="AlphaFoldDB" id="A0A382L8S4"/>
<feature type="non-terminal residue" evidence="1">
    <location>
        <position position="37"/>
    </location>
</feature>
<name>A0A382L8S4_9ZZZZ</name>
<accession>A0A382L8S4</accession>
<evidence type="ECO:0000313" key="1">
    <source>
        <dbReference type="EMBL" id="SVC31301.1"/>
    </source>
</evidence>
<sequence>MRKLFIITLFLSVQSVWAEDDVNDELDAAWDKIKMTV</sequence>
<reference evidence="1" key="1">
    <citation type="submission" date="2018-05" db="EMBL/GenBank/DDBJ databases">
        <authorList>
            <person name="Lanie J.A."/>
            <person name="Ng W.-L."/>
            <person name="Kazmierczak K.M."/>
            <person name="Andrzejewski T.M."/>
            <person name="Davidsen T.M."/>
            <person name="Wayne K.J."/>
            <person name="Tettelin H."/>
            <person name="Glass J.I."/>
            <person name="Rusch D."/>
            <person name="Podicherti R."/>
            <person name="Tsui H.-C.T."/>
            <person name="Winkler M.E."/>
        </authorList>
    </citation>
    <scope>NUCLEOTIDE SEQUENCE</scope>
</reference>
<protein>
    <submittedName>
        <fullName evidence="1">Uncharacterized protein</fullName>
    </submittedName>
</protein>
<organism evidence="1">
    <name type="scientific">marine metagenome</name>
    <dbReference type="NCBI Taxonomy" id="408172"/>
    <lineage>
        <taxon>unclassified sequences</taxon>
        <taxon>metagenomes</taxon>
        <taxon>ecological metagenomes</taxon>
    </lineage>
</organism>
<gene>
    <name evidence="1" type="ORF">METZ01_LOCUS284155</name>
</gene>
<dbReference type="EMBL" id="UINC01084551">
    <property type="protein sequence ID" value="SVC31301.1"/>
    <property type="molecule type" value="Genomic_DNA"/>
</dbReference>